<protein>
    <recommendedName>
        <fullName evidence="2">HIT-type domain-containing protein</fullName>
    </recommendedName>
</protein>
<organism evidence="3 4">
    <name type="scientific">Piedraia hortae CBS 480.64</name>
    <dbReference type="NCBI Taxonomy" id="1314780"/>
    <lineage>
        <taxon>Eukaryota</taxon>
        <taxon>Fungi</taxon>
        <taxon>Dikarya</taxon>
        <taxon>Ascomycota</taxon>
        <taxon>Pezizomycotina</taxon>
        <taxon>Dothideomycetes</taxon>
        <taxon>Dothideomycetidae</taxon>
        <taxon>Capnodiales</taxon>
        <taxon>Piedraiaceae</taxon>
        <taxon>Piedraia</taxon>
    </lineage>
</organism>
<dbReference type="OrthoDB" id="18412at2759"/>
<feature type="domain" description="HIT-type" evidence="2">
    <location>
        <begin position="4"/>
        <end position="37"/>
    </location>
</feature>
<keyword evidence="1" id="KW-0863">Zinc-finger</keyword>
<keyword evidence="4" id="KW-1185">Reference proteome</keyword>
<reference evidence="3" key="1">
    <citation type="journal article" date="2020" name="Stud. Mycol.">
        <title>101 Dothideomycetes genomes: a test case for predicting lifestyles and emergence of pathogens.</title>
        <authorList>
            <person name="Haridas S."/>
            <person name="Albert R."/>
            <person name="Binder M."/>
            <person name="Bloem J."/>
            <person name="Labutti K."/>
            <person name="Salamov A."/>
            <person name="Andreopoulos B."/>
            <person name="Baker S."/>
            <person name="Barry K."/>
            <person name="Bills G."/>
            <person name="Bluhm B."/>
            <person name="Cannon C."/>
            <person name="Castanera R."/>
            <person name="Culley D."/>
            <person name="Daum C."/>
            <person name="Ezra D."/>
            <person name="Gonzalez J."/>
            <person name="Henrissat B."/>
            <person name="Kuo A."/>
            <person name="Liang C."/>
            <person name="Lipzen A."/>
            <person name="Lutzoni F."/>
            <person name="Magnuson J."/>
            <person name="Mondo S."/>
            <person name="Nolan M."/>
            <person name="Ohm R."/>
            <person name="Pangilinan J."/>
            <person name="Park H.-J."/>
            <person name="Ramirez L."/>
            <person name="Alfaro M."/>
            <person name="Sun H."/>
            <person name="Tritt A."/>
            <person name="Yoshinaga Y."/>
            <person name="Zwiers L.-H."/>
            <person name="Turgeon B."/>
            <person name="Goodwin S."/>
            <person name="Spatafora J."/>
            <person name="Crous P."/>
            <person name="Grigoriev I."/>
        </authorList>
    </citation>
    <scope>NUCLEOTIDE SEQUENCE</scope>
    <source>
        <strain evidence="3">CBS 480.64</strain>
    </source>
</reference>
<evidence type="ECO:0000313" key="4">
    <source>
        <dbReference type="Proteomes" id="UP000799421"/>
    </source>
</evidence>
<gene>
    <name evidence="3" type="ORF">K470DRAFT_221495</name>
</gene>
<proteinExistence type="predicted"/>
<dbReference type="GO" id="GO:0008270">
    <property type="term" value="F:zinc ion binding"/>
    <property type="evidence" value="ECO:0007669"/>
    <property type="project" value="UniProtKB-UniRule"/>
</dbReference>
<dbReference type="PROSITE" id="PS00028">
    <property type="entry name" value="ZINC_FINGER_C2H2_1"/>
    <property type="match status" value="1"/>
</dbReference>
<evidence type="ECO:0000313" key="3">
    <source>
        <dbReference type="EMBL" id="KAF2858323.1"/>
    </source>
</evidence>
<name>A0A6A7BT61_9PEZI</name>
<dbReference type="EMBL" id="MU006012">
    <property type="protein sequence ID" value="KAF2858323.1"/>
    <property type="molecule type" value="Genomic_DNA"/>
</dbReference>
<dbReference type="PROSITE" id="PS51083">
    <property type="entry name" value="ZF_HIT"/>
    <property type="match status" value="1"/>
</dbReference>
<evidence type="ECO:0000259" key="2">
    <source>
        <dbReference type="PROSITE" id="PS51083"/>
    </source>
</evidence>
<evidence type="ECO:0000256" key="1">
    <source>
        <dbReference type="PROSITE-ProRule" id="PRU00453"/>
    </source>
</evidence>
<dbReference type="CDD" id="cd23024">
    <property type="entry name" value="zf-HIT_ZNHIT2-3"/>
    <property type="match status" value="1"/>
</dbReference>
<dbReference type="InterPro" id="IPR007529">
    <property type="entry name" value="Znf_HIT"/>
</dbReference>
<dbReference type="AlphaFoldDB" id="A0A6A7BT61"/>
<dbReference type="SUPFAM" id="SSF144232">
    <property type="entry name" value="HIT/MYND zinc finger-like"/>
    <property type="match status" value="1"/>
</dbReference>
<sequence>MLYCQVCHDKESRYKCPVCELRYCCLDCYKIHKPQHAGEVRTEKTVEKPQAAQVPRVGFKGFENDPEFKRLFVRYPILRAQLQLIYAHTLEPEPYPCAKQPWTKAKGEIEALEKIKDMRTNIDKKLADGMKEFIDLCTMRFGQS</sequence>
<dbReference type="Proteomes" id="UP000799421">
    <property type="component" value="Unassembled WGS sequence"/>
</dbReference>
<dbReference type="InterPro" id="IPR013087">
    <property type="entry name" value="Znf_C2H2_type"/>
</dbReference>
<accession>A0A6A7BT61</accession>
<dbReference type="Pfam" id="PF04438">
    <property type="entry name" value="zf-HIT"/>
    <property type="match status" value="1"/>
</dbReference>
<dbReference type="Gene3D" id="3.30.60.190">
    <property type="match status" value="1"/>
</dbReference>
<keyword evidence="1" id="KW-0862">Zinc</keyword>
<keyword evidence="1" id="KW-0479">Metal-binding</keyword>